<dbReference type="InParanoid" id="A0A0V1B9M9"/>
<evidence type="ECO:0000313" key="3">
    <source>
        <dbReference type="Proteomes" id="UP000054776"/>
    </source>
</evidence>
<evidence type="ECO:0000256" key="1">
    <source>
        <dbReference type="SAM" id="SignalP"/>
    </source>
</evidence>
<evidence type="ECO:0000313" key="2">
    <source>
        <dbReference type="EMBL" id="KRY33673.1"/>
    </source>
</evidence>
<comment type="caution">
    <text evidence="2">The sequence shown here is derived from an EMBL/GenBank/DDBJ whole genome shotgun (WGS) entry which is preliminary data.</text>
</comment>
<keyword evidence="3" id="KW-1185">Reference proteome</keyword>
<gene>
    <name evidence="2" type="ORF">T01_4424</name>
</gene>
<proteinExistence type="predicted"/>
<evidence type="ECO:0008006" key="4">
    <source>
        <dbReference type="Google" id="ProtNLM"/>
    </source>
</evidence>
<protein>
    <recommendedName>
        <fullName evidence="4">Secreted protein</fullName>
    </recommendedName>
</protein>
<dbReference type="AlphaFoldDB" id="A0A0V1B9M9"/>
<accession>A0A0V1B9M9</accession>
<sequence>LVVLLLLVRRLVLRHFLLQLTFALRLHFSRISDQLVVRVCFRQVKLKLCEQCPERKYPLVTIGRPRCGIGLCKRPRVWHKCVTKPTASRCIWTYLASLRMRSRSSCLVTNWSSIVRITPVRMILEAFHEKSIEATDYREMWTFTRSNRI</sequence>
<organism evidence="2 3">
    <name type="scientific">Trichinella spiralis</name>
    <name type="common">Trichina worm</name>
    <dbReference type="NCBI Taxonomy" id="6334"/>
    <lineage>
        <taxon>Eukaryota</taxon>
        <taxon>Metazoa</taxon>
        <taxon>Ecdysozoa</taxon>
        <taxon>Nematoda</taxon>
        <taxon>Enoplea</taxon>
        <taxon>Dorylaimia</taxon>
        <taxon>Trichinellida</taxon>
        <taxon>Trichinellidae</taxon>
        <taxon>Trichinella</taxon>
    </lineage>
</organism>
<feature type="non-terminal residue" evidence="2">
    <location>
        <position position="1"/>
    </location>
</feature>
<dbReference type="EMBL" id="JYDH01000078">
    <property type="protein sequence ID" value="KRY33673.1"/>
    <property type="molecule type" value="Genomic_DNA"/>
</dbReference>
<feature type="signal peptide" evidence="1">
    <location>
        <begin position="1"/>
        <end position="23"/>
    </location>
</feature>
<reference evidence="2 3" key="1">
    <citation type="submission" date="2015-01" db="EMBL/GenBank/DDBJ databases">
        <title>Evolution of Trichinella species and genotypes.</title>
        <authorList>
            <person name="Korhonen P.K."/>
            <person name="Edoardo P."/>
            <person name="Giuseppe L.R."/>
            <person name="Gasser R.B."/>
        </authorList>
    </citation>
    <scope>NUCLEOTIDE SEQUENCE [LARGE SCALE GENOMIC DNA]</scope>
    <source>
        <strain evidence="2">ISS3</strain>
    </source>
</reference>
<feature type="chain" id="PRO_5006875070" description="Secreted protein" evidence="1">
    <location>
        <begin position="24"/>
        <end position="149"/>
    </location>
</feature>
<name>A0A0V1B9M9_TRISP</name>
<keyword evidence="1" id="KW-0732">Signal</keyword>
<dbReference type="Proteomes" id="UP000054776">
    <property type="component" value="Unassembled WGS sequence"/>
</dbReference>